<dbReference type="InterPro" id="IPR006638">
    <property type="entry name" value="Elp3/MiaA/NifB-like_rSAM"/>
</dbReference>
<dbReference type="InterPro" id="IPR007197">
    <property type="entry name" value="rSAM"/>
</dbReference>
<evidence type="ECO:0000256" key="1">
    <source>
        <dbReference type="ARBA" id="ARBA00022691"/>
    </source>
</evidence>
<feature type="domain" description="Radical SAM core" evidence="5">
    <location>
        <begin position="87"/>
        <end position="305"/>
    </location>
</feature>
<dbReference type="Pfam" id="PF04055">
    <property type="entry name" value="Radical_SAM"/>
    <property type="match status" value="1"/>
</dbReference>
<dbReference type="GO" id="GO:0003824">
    <property type="term" value="F:catalytic activity"/>
    <property type="evidence" value="ECO:0007669"/>
    <property type="project" value="InterPro"/>
</dbReference>
<dbReference type="InterPro" id="IPR050377">
    <property type="entry name" value="Radical_SAM_PqqE_MftC-like"/>
</dbReference>
<name>A0A371J4C1_9FIRM</name>
<dbReference type="SFLD" id="SFLDG01386">
    <property type="entry name" value="main_SPASM_domain-containing"/>
    <property type="match status" value="1"/>
</dbReference>
<keyword evidence="1" id="KW-0949">S-adenosyl-L-methionine</keyword>
<evidence type="ECO:0000313" key="6">
    <source>
        <dbReference type="EMBL" id="RDY27609.1"/>
    </source>
</evidence>
<dbReference type="SFLD" id="SFLDG01067">
    <property type="entry name" value="SPASM/twitch_domain_containing"/>
    <property type="match status" value="1"/>
</dbReference>
<keyword evidence="2" id="KW-0479">Metal-binding</keyword>
<dbReference type="PROSITE" id="PS51918">
    <property type="entry name" value="RADICAL_SAM"/>
    <property type="match status" value="1"/>
</dbReference>
<reference evidence="6 7" key="1">
    <citation type="journal article" date="2017" name="Genome Announc.">
        <title>Draft Genome Sequence of Romboutsia weinsteinii sp. nov. Strain CCRI-19649(T) Isolated from Surface Water.</title>
        <authorList>
            <person name="Maheux A.F."/>
            <person name="Boudreau D.K."/>
            <person name="Berube E."/>
            <person name="Boissinot M."/>
            <person name="Cantin P."/>
            <person name="Raymond F."/>
            <person name="Corbeil J."/>
            <person name="Omar R.F."/>
            <person name="Bergeron M.G."/>
        </authorList>
    </citation>
    <scope>NUCLEOTIDE SEQUENCE [LARGE SCALE GENOMIC DNA]</scope>
    <source>
        <strain evidence="6 7">CCRI-19649</strain>
    </source>
</reference>
<dbReference type="CDD" id="cd01335">
    <property type="entry name" value="Radical_SAM"/>
    <property type="match status" value="1"/>
</dbReference>
<dbReference type="PANTHER" id="PTHR11228:SF7">
    <property type="entry name" value="PQQA PEPTIDE CYCLASE"/>
    <property type="match status" value="1"/>
</dbReference>
<dbReference type="Proteomes" id="UP000215694">
    <property type="component" value="Unassembled WGS sequence"/>
</dbReference>
<evidence type="ECO:0000259" key="5">
    <source>
        <dbReference type="PROSITE" id="PS51918"/>
    </source>
</evidence>
<evidence type="ECO:0000256" key="2">
    <source>
        <dbReference type="ARBA" id="ARBA00022723"/>
    </source>
</evidence>
<protein>
    <submittedName>
        <fullName evidence="6">Radical SAM protein</fullName>
    </submittedName>
</protein>
<dbReference type="GO" id="GO:0051536">
    <property type="term" value="F:iron-sulfur cluster binding"/>
    <property type="evidence" value="ECO:0007669"/>
    <property type="project" value="UniProtKB-KW"/>
</dbReference>
<dbReference type="PANTHER" id="PTHR11228">
    <property type="entry name" value="RADICAL SAM DOMAIN PROTEIN"/>
    <property type="match status" value="1"/>
</dbReference>
<dbReference type="InterPro" id="IPR013785">
    <property type="entry name" value="Aldolase_TIM"/>
</dbReference>
<dbReference type="EMBL" id="NOJY02000012">
    <property type="protein sequence ID" value="RDY27609.1"/>
    <property type="molecule type" value="Genomic_DNA"/>
</dbReference>
<evidence type="ECO:0000313" key="7">
    <source>
        <dbReference type="Proteomes" id="UP000215694"/>
    </source>
</evidence>
<keyword evidence="4" id="KW-0411">Iron-sulfur</keyword>
<dbReference type="InterPro" id="IPR023885">
    <property type="entry name" value="4Fe4S-binding_SPASM_dom"/>
</dbReference>
<gene>
    <name evidence="6" type="ORF">CHL78_009085</name>
</gene>
<evidence type="ECO:0000256" key="4">
    <source>
        <dbReference type="ARBA" id="ARBA00023014"/>
    </source>
</evidence>
<organism evidence="6 7">
    <name type="scientific">Romboutsia weinsteinii</name>
    <dbReference type="NCBI Taxonomy" id="2020949"/>
    <lineage>
        <taxon>Bacteria</taxon>
        <taxon>Bacillati</taxon>
        <taxon>Bacillota</taxon>
        <taxon>Clostridia</taxon>
        <taxon>Peptostreptococcales</taxon>
        <taxon>Peptostreptococcaceae</taxon>
        <taxon>Romboutsia</taxon>
    </lineage>
</organism>
<dbReference type="InterPro" id="IPR058240">
    <property type="entry name" value="rSAM_sf"/>
</dbReference>
<proteinExistence type="predicted"/>
<dbReference type="GO" id="GO:0046872">
    <property type="term" value="F:metal ion binding"/>
    <property type="evidence" value="ECO:0007669"/>
    <property type="project" value="UniProtKB-KW"/>
</dbReference>
<dbReference type="SMART" id="SM00729">
    <property type="entry name" value="Elp3"/>
    <property type="match status" value="1"/>
</dbReference>
<dbReference type="OrthoDB" id="7021155at2"/>
<dbReference type="Pfam" id="PF13186">
    <property type="entry name" value="SPASM"/>
    <property type="match status" value="1"/>
</dbReference>
<dbReference type="SUPFAM" id="SSF102114">
    <property type="entry name" value="Radical SAM enzymes"/>
    <property type="match status" value="1"/>
</dbReference>
<dbReference type="Gene3D" id="3.20.20.70">
    <property type="entry name" value="Aldolase class I"/>
    <property type="match status" value="1"/>
</dbReference>
<dbReference type="CDD" id="cd21109">
    <property type="entry name" value="SPASM"/>
    <property type="match status" value="1"/>
</dbReference>
<dbReference type="AlphaFoldDB" id="A0A371J4C1"/>
<evidence type="ECO:0000256" key="3">
    <source>
        <dbReference type="ARBA" id="ARBA00023004"/>
    </source>
</evidence>
<keyword evidence="7" id="KW-1185">Reference proteome</keyword>
<comment type="caution">
    <text evidence="6">The sequence shown here is derived from an EMBL/GenBank/DDBJ whole genome shotgun (WGS) entry which is preliminary data.</text>
</comment>
<keyword evidence="3" id="KW-0408">Iron</keyword>
<dbReference type="NCBIfam" id="TIGR04085">
    <property type="entry name" value="rSAM_more_4Fe4S"/>
    <property type="match status" value="1"/>
</dbReference>
<dbReference type="RefSeq" id="WP_094367340.1">
    <property type="nucleotide sequence ID" value="NZ_NOJY02000012.1"/>
</dbReference>
<sequence length="423" mass="48727">MNGYKYAENIRVAHKDDLVVLASEESKSWVKISKECFKILNIVIEMNLIHSEILKIFELEEDRIYFDNLIQKLYDIDIITDKNYIKAKNIDNIYLVLTDRCNLSCTHCCANASGLNSNDELSTKEIYEIIDKVLKLDPEIITISGGEPLVIDDIWSIMEHLKSKFQGKVNLMTNGLLIDESNIQDIIKYFNNISISLDGIDEESCKIIRGNNVFKNIMKKIELLKANNFNNISTSAVLPNNEKIYQEFEKLNNDLGTEAMIRHFSYKGRAGFNYKKIEKQMNEYLKSRNMEENYILDWKKYIPDDKKYVMPGSCEGCESTLSIASNGDIYPCNLLMDSSYSIGNILEIDNIETYINNISKDSNEGYKTFIDLKQCNNEVCSNCSVKAFCWSCPAECDDLLSRKDIFTERCEQTKERLTSIVWG</sequence>
<dbReference type="SFLD" id="SFLDS00029">
    <property type="entry name" value="Radical_SAM"/>
    <property type="match status" value="1"/>
</dbReference>
<accession>A0A371J4C1</accession>